<dbReference type="EMBL" id="JBAHVJ010000003">
    <property type="protein sequence ID" value="MEJ4099313.1"/>
    <property type="molecule type" value="Genomic_DNA"/>
</dbReference>
<evidence type="ECO:0000256" key="1">
    <source>
        <dbReference type="SAM" id="MobiDB-lite"/>
    </source>
</evidence>
<sequence>MTTLLLDHPVDSSAGADAEVCYCVLTIERMPTALRAGVEALMVLCMPSQPLSALPGADPLVAHWCTRWERAGRGRTGCREVIAAPRAELRRFAAALRERAELEGFYASVEEVSSEEVKLPSPKGSSQQSTRSATESSTRVGR</sequence>
<dbReference type="Proteomes" id="UP001359781">
    <property type="component" value="Unassembled WGS sequence"/>
</dbReference>
<comment type="caution">
    <text evidence="2">The sequence shown here is derived from an EMBL/GenBank/DDBJ whole genome shotgun (WGS) entry which is preliminary data.</text>
</comment>
<dbReference type="RefSeq" id="WP_337889189.1">
    <property type="nucleotide sequence ID" value="NZ_JBAHVI010000001.1"/>
</dbReference>
<proteinExistence type="predicted"/>
<gene>
    <name evidence="2" type="ORF">V5S96_02915</name>
</gene>
<name>A0ABU8NX29_9CORY</name>
<reference evidence="2 3" key="1">
    <citation type="submission" date="2024-02" db="EMBL/GenBank/DDBJ databases">
        <title>Whole genome sequencing and characterization of Corynebacterium isolated from the ocular surface of dry eye disease sufferers.</title>
        <authorList>
            <person name="Naqvi M."/>
        </authorList>
    </citation>
    <scope>NUCLEOTIDE SEQUENCE [LARGE SCALE GENOMIC DNA]</scope>
    <source>
        <strain evidence="2 3">PCRF</strain>
    </source>
</reference>
<keyword evidence="3" id="KW-1185">Reference proteome</keyword>
<evidence type="ECO:0000313" key="3">
    <source>
        <dbReference type="Proteomes" id="UP001359781"/>
    </source>
</evidence>
<evidence type="ECO:0000313" key="2">
    <source>
        <dbReference type="EMBL" id="MEJ4099313.1"/>
    </source>
</evidence>
<accession>A0ABU8NX29</accession>
<organism evidence="2 3">
    <name type="scientific">Corynebacterium mastitidis</name>
    <dbReference type="NCBI Taxonomy" id="161890"/>
    <lineage>
        <taxon>Bacteria</taxon>
        <taxon>Bacillati</taxon>
        <taxon>Actinomycetota</taxon>
        <taxon>Actinomycetes</taxon>
        <taxon>Mycobacteriales</taxon>
        <taxon>Corynebacteriaceae</taxon>
        <taxon>Corynebacterium</taxon>
    </lineage>
</organism>
<protein>
    <submittedName>
        <fullName evidence="2">Uncharacterized protein</fullName>
    </submittedName>
</protein>
<feature type="compositionally biased region" description="Polar residues" evidence="1">
    <location>
        <begin position="123"/>
        <end position="142"/>
    </location>
</feature>
<feature type="region of interest" description="Disordered" evidence="1">
    <location>
        <begin position="113"/>
        <end position="142"/>
    </location>
</feature>